<dbReference type="STRING" id="1121097.GCA_000428125_02321"/>
<dbReference type="AlphaFoldDB" id="A0A069DB16"/>
<accession>A0A069DB16</accession>
<reference evidence="2 3" key="1">
    <citation type="journal article" date="2015" name="Microbes Environ.">
        <title>Distribution and evolution of nitrogen fixation genes in the phylum bacteroidetes.</title>
        <authorList>
            <person name="Inoue J."/>
            <person name="Oshima K."/>
            <person name="Suda W."/>
            <person name="Sakamoto M."/>
            <person name="Iino T."/>
            <person name="Noda S."/>
            <person name="Hongoh Y."/>
            <person name="Hattori M."/>
            <person name="Ohkuma M."/>
        </authorList>
    </citation>
    <scope>NUCLEOTIDE SEQUENCE [LARGE SCALE GENOMIC DNA]</scope>
    <source>
        <strain evidence="2 3">JCM 15093</strain>
    </source>
</reference>
<gene>
    <name evidence="2" type="ORF">JCM15093_2721</name>
</gene>
<evidence type="ECO:0000256" key="1">
    <source>
        <dbReference type="SAM" id="MobiDB-lite"/>
    </source>
</evidence>
<dbReference type="Proteomes" id="UP000027601">
    <property type="component" value="Unassembled WGS sequence"/>
</dbReference>
<organism evidence="2 3">
    <name type="scientific">Bacteroides graminisolvens DSM 19988 = JCM 15093</name>
    <dbReference type="NCBI Taxonomy" id="1121097"/>
    <lineage>
        <taxon>Bacteria</taxon>
        <taxon>Pseudomonadati</taxon>
        <taxon>Bacteroidota</taxon>
        <taxon>Bacteroidia</taxon>
        <taxon>Bacteroidales</taxon>
        <taxon>Bacteroidaceae</taxon>
        <taxon>Bacteroides</taxon>
    </lineage>
</organism>
<dbReference type="eggNOG" id="ENOG502ZP5H">
    <property type="taxonomic scope" value="Bacteria"/>
</dbReference>
<feature type="region of interest" description="Disordered" evidence="1">
    <location>
        <begin position="274"/>
        <end position="308"/>
    </location>
</feature>
<evidence type="ECO:0000313" key="3">
    <source>
        <dbReference type="Proteomes" id="UP000027601"/>
    </source>
</evidence>
<protein>
    <submittedName>
        <fullName evidence="2">Uncharacterized protein</fullName>
    </submittedName>
</protein>
<dbReference type="RefSeq" id="WP_024997129.1">
    <property type="nucleotide sequence ID" value="NZ_ATZI01000010.1"/>
</dbReference>
<dbReference type="OrthoDB" id="794334at2"/>
<feature type="compositionally biased region" description="Basic and acidic residues" evidence="1">
    <location>
        <begin position="274"/>
        <end position="302"/>
    </location>
</feature>
<proteinExistence type="predicted"/>
<keyword evidence="3" id="KW-1185">Reference proteome</keyword>
<sequence length="400" mass="46354">MSTELIKVEEFSSIMKTAPGMLQRNQQSVEGANNAGQTLLDTIEANGGMNDALDAQIASYLNKIKVTKDNMETRRKPLTQLFDQMRKVFTSLESEVDTKNMATIPGRLVDMRNKYAAQKIAEEKKRQAEALRMQNFNNEKASYKSSLELALSHHYNDFFNNKSALISQVWSNINFANFSEKAKMIQEWPLIYPQEHFNMFRDTFCSIYLDPETKAAIKTEVMRGKYDSFAKQYRFDMEDLRQSYIDRLPSLQKELEETERIRRVNAEEAKRIEAERKQKELEEQTKRDLEARQQQERAKAEAEASAQASQMNSLFDSAAAATIAPTPVKAKITEKIQVLHPAGIIEIYQMWWINEGQNLPIDELEKIHKKMITFCEKKANKDDERIKSQYVQYIEDVKAK</sequence>
<comment type="caution">
    <text evidence="2">The sequence shown here is derived from an EMBL/GenBank/DDBJ whole genome shotgun (WGS) entry which is preliminary data.</text>
</comment>
<dbReference type="EMBL" id="BAJS01000021">
    <property type="protein sequence ID" value="GAK37469.1"/>
    <property type="molecule type" value="Genomic_DNA"/>
</dbReference>
<evidence type="ECO:0000313" key="2">
    <source>
        <dbReference type="EMBL" id="GAK37469.1"/>
    </source>
</evidence>
<name>A0A069DB16_9BACE</name>